<keyword evidence="1" id="KW-1133">Transmembrane helix</keyword>
<accession>A0A2A6DZE3</accession>
<dbReference type="EMBL" id="MOXJ01000018">
    <property type="protein sequence ID" value="PDO10161.1"/>
    <property type="molecule type" value="Genomic_DNA"/>
</dbReference>
<evidence type="ECO:0000256" key="1">
    <source>
        <dbReference type="SAM" id="Phobius"/>
    </source>
</evidence>
<evidence type="ECO:0000313" key="2">
    <source>
        <dbReference type="EMBL" id="PDO10161.1"/>
    </source>
</evidence>
<evidence type="ECO:0000313" key="3">
    <source>
        <dbReference type="Proteomes" id="UP000243688"/>
    </source>
</evidence>
<protein>
    <submittedName>
        <fullName evidence="2">Uncharacterized protein</fullName>
    </submittedName>
</protein>
<proteinExistence type="predicted"/>
<name>A0A2A6DZE3_9BACL</name>
<comment type="caution">
    <text evidence="2">The sequence shown here is derived from an EMBL/GenBank/DDBJ whole genome shotgun (WGS) entry which is preliminary data.</text>
</comment>
<keyword evidence="1" id="KW-0472">Membrane</keyword>
<dbReference type="AlphaFoldDB" id="A0A2A6DZE3"/>
<reference evidence="2 3" key="1">
    <citation type="submission" date="2016-12" db="EMBL/GenBank/DDBJ databases">
        <title>Candidatus Reconcilibacillus cellulovorans genome.</title>
        <authorList>
            <person name="Kolinko S."/>
            <person name="Wu Y.-W."/>
            <person name="Tachea F."/>
            <person name="Denzel E."/>
            <person name="Hiras J."/>
            <person name="Baecker N."/>
            <person name="Chan L.J."/>
            <person name="Eichorst S.A."/>
            <person name="Frey D."/>
            <person name="Adams P.D."/>
            <person name="Pray T."/>
            <person name="Tanjore D."/>
            <person name="Petzold C.J."/>
            <person name="Gladden J.M."/>
            <person name="Simmons B.A."/>
            <person name="Singer S.W."/>
        </authorList>
    </citation>
    <scope>NUCLEOTIDE SEQUENCE [LARGE SCALE GENOMIC DNA]</scope>
    <source>
        <strain evidence="2">JTherm</strain>
    </source>
</reference>
<dbReference type="Proteomes" id="UP000243688">
    <property type="component" value="Unassembled WGS sequence"/>
</dbReference>
<organism evidence="2 3">
    <name type="scientific">Candidatus Reconcilbacillus cellulovorans</name>
    <dbReference type="NCBI Taxonomy" id="1906605"/>
    <lineage>
        <taxon>Bacteria</taxon>
        <taxon>Bacillati</taxon>
        <taxon>Bacillota</taxon>
        <taxon>Bacilli</taxon>
        <taxon>Bacillales</taxon>
        <taxon>Paenibacillaceae</taxon>
        <taxon>Candidatus Reconcilbacillus</taxon>
    </lineage>
</organism>
<keyword evidence="1" id="KW-0812">Transmembrane</keyword>
<sequence length="66" mass="7549">MGGLIMAEYDYKSAGFPSRRAIRLSKRLLRRQRMARRFVNGLILVFLLLVGGLLLWGVRLRDTAVS</sequence>
<feature type="transmembrane region" description="Helical" evidence="1">
    <location>
        <begin position="38"/>
        <end position="58"/>
    </location>
</feature>
<gene>
    <name evidence="2" type="ORF">BLM47_08450</name>
</gene>